<comment type="caution">
    <text evidence="3">The sequence shown here is derived from an EMBL/GenBank/DDBJ whole genome shotgun (WGS) entry which is preliminary data.</text>
</comment>
<feature type="region of interest" description="Disordered" evidence="1">
    <location>
        <begin position="241"/>
        <end position="288"/>
    </location>
</feature>
<feature type="compositionally biased region" description="Low complexity" evidence="1">
    <location>
        <begin position="248"/>
        <end position="288"/>
    </location>
</feature>
<feature type="transmembrane region" description="Helical" evidence="2">
    <location>
        <begin position="82"/>
        <end position="101"/>
    </location>
</feature>
<accession>A0A3M6BF73</accession>
<name>A0A3M6BF73_PSEYM</name>
<keyword evidence="2" id="KW-0472">Membrane</keyword>
<gene>
    <name evidence="3" type="ORF">ALP13_03270</name>
</gene>
<sequence length="357" mass="38171">MGWMMTATHVEGVRFFKTIMVLIAMSLSSVTAVSVGMAMFAMIDNLFMASVFAAAAVVLDIYKYLAWPLAIAAWFHGKKICAVLMVISAITLGAVSAWATYDRLHNSISASHARFESSQQKVSELTALRSLQLDRLAVIDAEARSMREQAKQLRDRGIVTKAQDLDTLAMSSAASQRQQVFTRVENLESEITALQTIPVPSAVLPSLILIFICAGFALALEVVPALLGVAIRAGENDVRSTAPLPGHAESTAPATEPATEGALPVVDPAPAATTPETPATSSVTTTTDRQQDLFGCDDSRLMQTLISMTESTSPGTPIKVRDFTAVAKVGNRRTIKLFHTAMEVGLLKRTSAGYVAA</sequence>
<dbReference type="AlphaFoldDB" id="A0A3M6BF73"/>
<keyword evidence="2" id="KW-0812">Transmembrane</keyword>
<evidence type="ECO:0000313" key="4">
    <source>
        <dbReference type="Proteomes" id="UP000271631"/>
    </source>
</evidence>
<feature type="transmembrane region" description="Helical" evidence="2">
    <location>
        <begin position="21"/>
        <end position="43"/>
    </location>
</feature>
<reference evidence="3 4" key="1">
    <citation type="submission" date="2018-08" db="EMBL/GenBank/DDBJ databases">
        <title>Recombination of ecologically and evolutionarily significant loci maintains genetic cohesion in the Pseudomonas syringae species complex.</title>
        <authorList>
            <person name="Dillon M."/>
            <person name="Thakur S."/>
            <person name="Almeida R.N.D."/>
            <person name="Weir B.S."/>
            <person name="Guttman D.S."/>
        </authorList>
    </citation>
    <scope>NUCLEOTIDE SEQUENCE [LARGE SCALE GENOMIC DNA]</scope>
    <source>
        <strain evidence="3 4">ICMP 11281</strain>
    </source>
</reference>
<feature type="transmembrane region" description="Helical" evidence="2">
    <location>
        <begin position="207"/>
        <end position="231"/>
    </location>
</feature>
<evidence type="ECO:0000256" key="2">
    <source>
        <dbReference type="SAM" id="Phobius"/>
    </source>
</evidence>
<organism evidence="3 4">
    <name type="scientific">Pseudomonas syringae pv. maculicola</name>
    <dbReference type="NCBI Taxonomy" id="59511"/>
    <lineage>
        <taxon>Bacteria</taxon>
        <taxon>Pseudomonadati</taxon>
        <taxon>Pseudomonadota</taxon>
        <taxon>Gammaproteobacteria</taxon>
        <taxon>Pseudomonadales</taxon>
        <taxon>Pseudomonadaceae</taxon>
        <taxon>Pseudomonas</taxon>
    </lineage>
</organism>
<feature type="transmembrane region" description="Helical" evidence="2">
    <location>
        <begin position="49"/>
        <end position="75"/>
    </location>
</feature>
<proteinExistence type="predicted"/>
<keyword evidence="2" id="KW-1133">Transmembrane helix</keyword>
<protein>
    <submittedName>
        <fullName evidence="3">Uncharacterized protein</fullName>
    </submittedName>
</protein>
<dbReference type="EMBL" id="RBUQ01000304">
    <property type="protein sequence ID" value="RMV30037.1"/>
    <property type="molecule type" value="Genomic_DNA"/>
</dbReference>
<evidence type="ECO:0000256" key="1">
    <source>
        <dbReference type="SAM" id="MobiDB-lite"/>
    </source>
</evidence>
<dbReference type="Proteomes" id="UP000271631">
    <property type="component" value="Unassembled WGS sequence"/>
</dbReference>
<evidence type="ECO:0000313" key="3">
    <source>
        <dbReference type="EMBL" id="RMV30037.1"/>
    </source>
</evidence>